<dbReference type="RefSeq" id="WP_163190104.1">
    <property type="nucleotide sequence ID" value="NZ_JAGFPW010000005.1"/>
</dbReference>
<proteinExistence type="predicted"/>
<sequence length="64" mass="7576">MKKKEKAALSQVEWLESKLQKIENKIKSIEDQSAVAQTELKDLYFQQGKLYSEIELMKRVPQYD</sequence>
<evidence type="ECO:0000313" key="2">
    <source>
        <dbReference type="EMBL" id="MBO3794208.1"/>
    </source>
</evidence>
<name>A0A8I1WDT0_BACIU</name>
<dbReference type="Proteomes" id="UP000665181">
    <property type="component" value="Unassembled WGS sequence"/>
</dbReference>
<accession>A0A8I1WDT0</accession>
<organism evidence="2 3">
    <name type="scientific">Bacillus subtilis</name>
    <dbReference type="NCBI Taxonomy" id="1423"/>
    <lineage>
        <taxon>Bacteria</taxon>
        <taxon>Bacillati</taxon>
        <taxon>Bacillota</taxon>
        <taxon>Bacilli</taxon>
        <taxon>Bacillales</taxon>
        <taxon>Bacillaceae</taxon>
        <taxon>Bacillus</taxon>
    </lineage>
</organism>
<keyword evidence="1" id="KW-0175">Coiled coil</keyword>
<reference evidence="2" key="1">
    <citation type="submission" date="2021-03" db="EMBL/GenBank/DDBJ databases">
        <title>Isolation of Bacillus subtilis from fermented food sample.</title>
        <authorList>
            <person name="Lakshmanan V."/>
            <person name="Athira K."/>
            <person name="Rajagopal K."/>
        </authorList>
    </citation>
    <scope>NUCLEOTIDE SEQUENCE</scope>
    <source>
        <strain evidence="2">S1</strain>
    </source>
</reference>
<protein>
    <submittedName>
        <fullName evidence="2">Uncharacterized protein</fullName>
    </submittedName>
</protein>
<gene>
    <name evidence="2" type="ORF">J5227_07780</name>
</gene>
<dbReference type="AlphaFoldDB" id="A0A8I1WDT0"/>
<evidence type="ECO:0000256" key="1">
    <source>
        <dbReference type="SAM" id="Coils"/>
    </source>
</evidence>
<dbReference type="EMBL" id="JAGFPW010000005">
    <property type="protein sequence ID" value="MBO3794208.1"/>
    <property type="molecule type" value="Genomic_DNA"/>
</dbReference>
<comment type="caution">
    <text evidence="2">The sequence shown here is derived from an EMBL/GenBank/DDBJ whole genome shotgun (WGS) entry which is preliminary data.</text>
</comment>
<evidence type="ECO:0000313" key="3">
    <source>
        <dbReference type="Proteomes" id="UP000665181"/>
    </source>
</evidence>
<feature type="coiled-coil region" evidence="1">
    <location>
        <begin position="5"/>
        <end position="39"/>
    </location>
</feature>